<keyword evidence="13" id="KW-0966">Cell projection</keyword>
<dbReference type="OrthoDB" id="9789463at2"/>
<proteinExistence type="inferred from homology"/>
<name>A0A369WL15_9GAMM</name>
<sequence>MKTKHKILIFTLAASLLGGCAQTPPKPDNPYFAPVPPAAMSAPKPVDGAIFHAGHSVSLYEDGNARRVGDILTIVLTERTQASKSSETELEKNSDVSITAPTILGSPLTINGNEASFSLPGGTRTFESTGDADQSNSLSGDITVTVSDVLPNGVLRVRGEKWMTLTSGDEYIRISGLVRPQDIKPDNTLDSVKLADARITYSGTGEVHDTNKMGWFTRFFYSPLWPF</sequence>
<evidence type="ECO:0000256" key="1">
    <source>
        <dbReference type="ARBA" id="ARBA00002591"/>
    </source>
</evidence>
<evidence type="ECO:0000256" key="5">
    <source>
        <dbReference type="ARBA" id="ARBA00022729"/>
    </source>
</evidence>
<evidence type="ECO:0000256" key="8">
    <source>
        <dbReference type="ARBA" id="ARBA00023143"/>
    </source>
</evidence>
<keyword evidence="13" id="KW-0969">Cilium</keyword>
<evidence type="ECO:0000256" key="7">
    <source>
        <dbReference type="ARBA" id="ARBA00023139"/>
    </source>
</evidence>
<dbReference type="AlphaFoldDB" id="A0A369WL15"/>
<keyword evidence="6 11" id="KW-0472">Membrane</keyword>
<dbReference type="PANTHER" id="PTHR34933:SF1">
    <property type="entry name" value="FLAGELLAR L-RING PROTEIN"/>
    <property type="match status" value="1"/>
</dbReference>
<dbReference type="Pfam" id="PF02107">
    <property type="entry name" value="FlgH"/>
    <property type="match status" value="1"/>
</dbReference>
<comment type="subcellular location">
    <subcellularLocation>
        <location evidence="11">Cell outer membrane</location>
        <topology evidence="11">Lipid-anchor</topology>
    </subcellularLocation>
    <subcellularLocation>
        <location evidence="11">Bacterial flagellum basal body</location>
    </subcellularLocation>
    <subcellularLocation>
        <location evidence="2">Membrane</location>
        <topology evidence="2">Lipid-anchor</topology>
    </subcellularLocation>
</comment>
<dbReference type="GO" id="GO:0003774">
    <property type="term" value="F:cytoskeletal motor activity"/>
    <property type="evidence" value="ECO:0007669"/>
    <property type="project" value="InterPro"/>
</dbReference>
<keyword evidence="13" id="KW-0282">Flagellum</keyword>
<keyword evidence="9 11" id="KW-0998">Cell outer membrane</keyword>
<comment type="function">
    <text evidence="1 11">Assembles around the rod to form the L-ring and probably protects the motor/basal body from shearing forces during rotation.</text>
</comment>
<gene>
    <name evidence="11" type="primary">flgH</name>
    <name evidence="13" type="ORF">DV711_07235</name>
</gene>
<evidence type="ECO:0000256" key="11">
    <source>
        <dbReference type="HAMAP-Rule" id="MF_00415"/>
    </source>
</evidence>
<dbReference type="PROSITE" id="PS51257">
    <property type="entry name" value="PROKAR_LIPOPROTEIN"/>
    <property type="match status" value="1"/>
</dbReference>
<keyword evidence="5 11" id="KW-0732">Signal</keyword>
<protein>
    <recommendedName>
        <fullName evidence="11">Flagellar L-ring protein</fullName>
    </recommendedName>
    <alternativeName>
        <fullName evidence="11">Basal body L-ring protein</fullName>
    </alternativeName>
</protein>
<evidence type="ECO:0000313" key="14">
    <source>
        <dbReference type="Proteomes" id="UP000253769"/>
    </source>
</evidence>
<evidence type="ECO:0000256" key="9">
    <source>
        <dbReference type="ARBA" id="ARBA00023237"/>
    </source>
</evidence>
<evidence type="ECO:0000256" key="3">
    <source>
        <dbReference type="ARBA" id="ARBA00006929"/>
    </source>
</evidence>
<keyword evidence="14" id="KW-1185">Reference proteome</keyword>
<accession>A0A369WL15</accession>
<comment type="subunit">
    <text evidence="4 11">The basal body constitutes a major portion of the flagellar organelle and consists of four rings (L,P,S, and M) mounted on a central rod.</text>
</comment>
<dbReference type="InterPro" id="IPR000527">
    <property type="entry name" value="Flag_Lring"/>
</dbReference>
<feature type="chain" id="PRO_5016563053" description="Flagellar L-ring protein" evidence="12">
    <location>
        <begin position="22"/>
        <end position="227"/>
    </location>
</feature>
<organism evidence="13 14">
    <name type="scientific">Motiliproteus coralliicola</name>
    <dbReference type="NCBI Taxonomy" id="2283196"/>
    <lineage>
        <taxon>Bacteria</taxon>
        <taxon>Pseudomonadati</taxon>
        <taxon>Pseudomonadota</taxon>
        <taxon>Gammaproteobacteria</taxon>
        <taxon>Oceanospirillales</taxon>
        <taxon>Oceanospirillaceae</taxon>
        <taxon>Motiliproteus</taxon>
    </lineage>
</organism>
<dbReference type="NCBIfam" id="NF001304">
    <property type="entry name" value="PRK00249.1-4"/>
    <property type="match status" value="1"/>
</dbReference>
<keyword evidence="8 11" id="KW-0975">Bacterial flagellum</keyword>
<dbReference type="HAMAP" id="MF_00415">
    <property type="entry name" value="FlgH"/>
    <property type="match status" value="1"/>
</dbReference>
<dbReference type="PANTHER" id="PTHR34933">
    <property type="entry name" value="FLAGELLAR L-RING PROTEIN"/>
    <property type="match status" value="1"/>
</dbReference>
<comment type="similarity">
    <text evidence="3 11">Belongs to the FlgH family.</text>
</comment>
<evidence type="ECO:0000256" key="6">
    <source>
        <dbReference type="ARBA" id="ARBA00023136"/>
    </source>
</evidence>
<evidence type="ECO:0000313" key="13">
    <source>
        <dbReference type="EMBL" id="RDE22392.1"/>
    </source>
</evidence>
<feature type="signal peptide" evidence="12">
    <location>
        <begin position="1"/>
        <end position="21"/>
    </location>
</feature>
<reference evidence="13 14" key="1">
    <citation type="submission" date="2018-07" db="EMBL/GenBank/DDBJ databases">
        <title>Motiliproteus coralliicola sp. nov., a bacterium isolated from Coral.</title>
        <authorList>
            <person name="Wang G."/>
        </authorList>
    </citation>
    <scope>NUCLEOTIDE SEQUENCE [LARGE SCALE GENOMIC DNA]</scope>
    <source>
        <strain evidence="13 14">C34</strain>
    </source>
</reference>
<evidence type="ECO:0000256" key="4">
    <source>
        <dbReference type="ARBA" id="ARBA00011439"/>
    </source>
</evidence>
<evidence type="ECO:0000256" key="12">
    <source>
        <dbReference type="SAM" id="SignalP"/>
    </source>
</evidence>
<keyword evidence="10 11" id="KW-0449">Lipoprotein</keyword>
<dbReference type="GO" id="GO:0009427">
    <property type="term" value="C:bacterial-type flagellum basal body, distal rod, L ring"/>
    <property type="evidence" value="ECO:0007669"/>
    <property type="project" value="InterPro"/>
</dbReference>
<dbReference type="Proteomes" id="UP000253769">
    <property type="component" value="Unassembled WGS sequence"/>
</dbReference>
<dbReference type="EMBL" id="QQOH01000002">
    <property type="protein sequence ID" value="RDE22392.1"/>
    <property type="molecule type" value="Genomic_DNA"/>
</dbReference>
<keyword evidence="7" id="KW-0564">Palmitate</keyword>
<evidence type="ECO:0000256" key="10">
    <source>
        <dbReference type="ARBA" id="ARBA00023288"/>
    </source>
</evidence>
<dbReference type="GO" id="GO:0071973">
    <property type="term" value="P:bacterial-type flagellum-dependent cell motility"/>
    <property type="evidence" value="ECO:0007669"/>
    <property type="project" value="InterPro"/>
</dbReference>
<dbReference type="RefSeq" id="WP_114695017.1">
    <property type="nucleotide sequence ID" value="NZ_QQOH01000002.1"/>
</dbReference>
<dbReference type="PRINTS" id="PR01008">
    <property type="entry name" value="FLGLRINGFLGH"/>
</dbReference>
<comment type="caution">
    <text evidence="13">The sequence shown here is derived from an EMBL/GenBank/DDBJ whole genome shotgun (WGS) entry which is preliminary data.</text>
</comment>
<dbReference type="GO" id="GO:0009279">
    <property type="term" value="C:cell outer membrane"/>
    <property type="evidence" value="ECO:0007669"/>
    <property type="project" value="UniProtKB-SubCell"/>
</dbReference>
<evidence type="ECO:0000256" key="2">
    <source>
        <dbReference type="ARBA" id="ARBA00004635"/>
    </source>
</evidence>